<name>A0A075GKS2_9EURY</name>
<proteinExistence type="predicted"/>
<evidence type="ECO:0000313" key="1">
    <source>
        <dbReference type="EMBL" id="AIF02467.1"/>
    </source>
</evidence>
<sequence>MGPAQHRLCPEGLGPERPLPLAGSWLPGPGFGRRVSPCGAPRSLLPSGPSVPRLGSWPCGLHPRLLPEFPVGVRPVPPASAPALRLAASVLGFRRFFRSVPRLAGYLIPSDKNIPARELIMGEGSIYCHSQTHK</sequence>
<organism evidence="1">
    <name type="scientific">uncultured marine group II/III euryarchaeote KM3_157_C11</name>
    <dbReference type="NCBI Taxonomy" id="1457903"/>
    <lineage>
        <taxon>Archaea</taxon>
        <taxon>Methanobacteriati</taxon>
        <taxon>Methanobacteriota</taxon>
        <taxon>environmental samples</taxon>
    </lineage>
</organism>
<dbReference type="AlphaFoldDB" id="A0A075GKS2"/>
<dbReference type="EMBL" id="KF900651">
    <property type="protein sequence ID" value="AIF02467.1"/>
    <property type="molecule type" value="Genomic_DNA"/>
</dbReference>
<reference evidence="1" key="1">
    <citation type="journal article" date="2014" name="Genome Biol. Evol.">
        <title>Pangenome evidence for extensive interdomain horizontal transfer affecting lineage core and shell genes in uncultured planktonic thaumarchaeota and euryarchaeota.</title>
        <authorList>
            <person name="Deschamps P."/>
            <person name="Zivanovic Y."/>
            <person name="Moreira D."/>
            <person name="Rodriguez-Valera F."/>
            <person name="Lopez-Garcia P."/>
        </authorList>
    </citation>
    <scope>NUCLEOTIDE SEQUENCE</scope>
</reference>
<protein>
    <submittedName>
        <fullName evidence="1">Uncharacterized protein</fullName>
    </submittedName>
</protein>
<accession>A0A075GKS2</accession>